<evidence type="ECO:0000256" key="1">
    <source>
        <dbReference type="ARBA" id="ARBA00004167"/>
    </source>
</evidence>
<feature type="transmembrane region" description="Helical" evidence="8">
    <location>
        <begin position="29"/>
        <end position="49"/>
    </location>
</feature>
<dbReference type="PROSITE" id="PS00543">
    <property type="entry name" value="HLYD_FAMILY"/>
    <property type="match status" value="1"/>
</dbReference>
<gene>
    <name evidence="10" type="ORF">RNAN_2646</name>
</gene>
<proteinExistence type="inferred from homology"/>
<dbReference type="Proteomes" id="UP000004374">
    <property type="component" value="Unassembled WGS sequence"/>
</dbReference>
<dbReference type="PRINTS" id="PR01490">
    <property type="entry name" value="RTXTOXIND"/>
</dbReference>
<dbReference type="Pfam" id="PF26002">
    <property type="entry name" value="Beta-barrel_AprE"/>
    <property type="match status" value="1"/>
</dbReference>
<evidence type="ECO:0000313" key="10">
    <source>
        <dbReference type="EMBL" id="GAB59640.1"/>
    </source>
</evidence>
<feature type="coiled-coil region" evidence="7">
    <location>
        <begin position="129"/>
        <end position="163"/>
    </location>
</feature>
<evidence type="ECO:0000256" key="7">
    <source>
        <dbReference type="SAM" id="Coils"/>
    </source>
</evidence>
<reference evidence="10 11" key="1">
    <citation type="journal article" date="2012" name="J. Bacteriol.">
        <title>Genome Sequence of the Protease-Producing Bacterium Rheinheimera nanhaiensis E407-8T, Isolated from Deep-Sea Sediment of the South China Sea.</title>
        <authorList>
            <person name="Zhang X.-Y."/>
            <person name="Zhang Y.-J."/>
            <person name="Qin Q.-L."/>
            <person name="Xie B.-B."/>
            <person name="Chen X.-L."/>
            <person name="Zhou B.-C."/>
            <person name="Zhang Y.-Z."/>
        </authorList>
    </citation>
    <scope>NUCLEOTIDE SEQUENCE [LARGE SCALE GENOMIC DNA]</scope>
    <source>
        <strain evidence="10 11">E407-8</strain>
    </source>
</reference>
<dbReference type="PANTHER" id="PTHR30386:SF28">
    <property type="entry name" value="EXPORTED PROTEIN"/>
    <property type="match status" value="1"/>
</dbReference>
<evidence type="ECO:0000313" key="11">
    <source>
        <dbReference type="Proteomes" id="UP000004374"/>
    </source>
</evidence>
<dbReference type="STRING" id="562729.RNAN_2646"/>
<keyword evidence="7" id="KW-0175">Coiled coil</keyword>
<dbReference type="InterPro" id="IPR050739">
    <property type="entry name" value="MFP"/>
</dbReference>
<name>I1E012_9GAMM</name>
<evidence type="ECO:0000256" key="8">
    <source>
        <dbReference type="SAM" id="Phobius"/>
    </source>
</evidence>
<comment type="caution">
    <text evidence="10">The sequence shown here is derived from an EMBL/GenBank/DDBJ whole genome shotgun (WGS) entry which is preliminary data.</text>
</comment>
<comment type="similarity">
    <text evidence="2">Belongs to the membrane fusion protein (MFP) (TC 8.A.1) family.</text>
</comment>
<organism evidence="10 11">
    <name type="scientific">Rheinheimera nanhaiensis E407-8</name>
    <dbReference type="NCBI Taxonomy" id="562729"/>
    <lineage>
        <taxon>Bacteria</taxon>
        <taxon>Pseudomonadati</taxon>
        <taxon>Pseudomonadota</taxon>
        <taxon>Gammaproteobacteria</taxon>
        <taxon>Chromatiales</taxon>
        <taxon>Chromatiaceae</taxon>
        <taxon>Rheinheimera</taxon>
    </lineage>
</organism>
<evidence type="ECO:0000259" key="9">
    <source>
        <dbReference type="Pfam" id="PF26002"/>
    </source>
</evidence>
<keyword evidence="5 8" id="KW-1133">Transmembrane helix</keyword>
<dbReference type="GO" id="GO:0016020">
    <property type="term" value="C:membrane"/>
    <property type="evidence" value="ECO:0007669"/>
    <property type="project" value="UniProtKB-SubCell"/>
</dbReference>
<comment type="subcellular location">
    <subcellularLocation>
        <location evidence="1">Membrane</location>
        <topology evidence="1">Single-pass membrane protein</topology>
    </subcellularLocation>
</comment>
<dbReference type="EMBL" id="BAFK01000015">
    <property type="protein sequence ID" value="GAB59640.1"/>
    <property type="molecule type" value="Genomic_DNA"/>
</dbReference>
<keyword evidence="4 8" id="KW-0812">Transmembrane</keyword>
<dbReference type="RefSeq" id="WP_008222424.1">
    <property type="nucleotide sequence ID" value="NZ_BAFK01000015.1"/>
</dbReference>
<evidence type="ECO:0000256" key="3">
    <source>
        <dbReference type="ARBA" id="ARBA00022448"/>
    </source>
</evidence>
<dbReference type="PANTHER" id="PTHR30386">
    <property type="entry name" value="MEMBRANE FUSION SUBUNIT OF EMRAB-TOLC MULTIDRUG EFFLUX PUMP"/>
    <property type="match status" value="1"/>
</dbReference>
<dbReference type="InterPro" id="IPR058982">
    <property type="entry name" value="Beta-barrel_AprE"/>
</dbReference>
<keyword evidence="11" id="KW-1185">Reference proteome</keyword>
<protein>
    <submittedName>
        <fullName evidence="10">Toxin secretion, membrane fusion protein</fullName>
    </submittedName>
</protein>
<accession>I1E012</accession>
<feature type="domain" description="AprE-like beta-barrel" evidence="9">
    <location>
        <begin position="306"/>
        <end position="395"/>
    </location>
</feature>
<keyword evidence="3" id="KW-0813">Transport</keyword>
<dbReference type="InterPro" id="IPR006144">
    <property type="entry name" value="Secretion_HlyD_CS"/>
</dbReference>
<evidence type="ECO:0000256" key="4">
    <source>
        <dbReference type="ARBA" id="ARBA00022692"/>
    </source>
</evidence>
<keyword evidence="6 8" id="KW-0472">Membrane</keyword>
<dbReference type="OrthoDB" id="9775513at2"/>
<dbReference type="GO" id="GO:0009306">
    <property type="term" value="P:protein secretion"/>
    <property type="evidence" value="ECO:0007669"/>
    <property type="project" value="InterPro"/>
</dbReference>
<dbReference type="AlphaFoldDB" id="I1E012"/>
<evidence type="ECO:0000256" key="2">
    <source>
        <dbReference type="ARBA" id="ARBA00009477"/>
    </source>
</evidence>
<dbReference type="Gene3D" id="2.40.50.100">
    <property type="match status" value="1"/>
</dbReference>
<dbReference type="Gene3D" id="2.40.30.170">
    <property type="match status" value="1"/>
</dbReference>
<evidence type="ECO:0000256" key="6">
    <source>
        <dbReference type="ARBA" id="ARBA00023136"/>
    </source>
</evidence>
<sequence>MSEPSLFRPQALRQQGVKLEGNVVIAQPLSVSLLLTVLLLVVGLTLVFLGQASFHRKETVQGFLKPDRGLARVAPQRSGTVVELFVKDGQLVEPGQPLIKISYDEYLAAGAALGGQLQTSVAEQQHSLQQRLEEAALLYQQQQQALQQRVSNLQQQLSEISSQRQLSAQRFSLAQQQLDRLTALQQQGHVATLELNKQREQLLTVQQQDNTLQLQYQSIRGQLIEVEAAQAAMPIEFEQQKAILMSELARLSQQQSELAARQEIVLRATVAGKVYNLHAELGSMAQAGKPLLTIMPEPSTLHAVLLVPTRAFGFVAPGQTTRIRFEAFPYQRFGVQSGRVVHQSTAILLPGDVILPVPLNEPVYQVNIQLDSQTISAYDTELPLQPGMLLNADIMLEQRSLLSWLFEPILSLRGRL</sequence>
<evidence type="ECO:0000256" key="5">
    <source>
        <dbReference type="ARBA" id="ARBA00022989"/>
    </source>
</evidence>